<name>A0A5E4GJ43_PRUDU</name>
<dbReference type="EMBL" id="CABIKO010000852">
    <property type="protein sequence ID" value="VVA39814.1"/>
    <property type="molecule type" value="Genomic_DNA"/>
</dbReference>
<sequence>LNSHAECVNHTLPTQNADTHGPLPFPQRSKQVQNDKYKGDIMEQFKKVQINIPLLEAIKQIPSYAKFLKDICTNKKRFEAHEKVMLSDNM</sequence>
<feature type="non-terminal residue" evidence="2">
    <location>
        <position position="1"/>
    </location>
</feature>
<protein>
    <submittedName>
        <fullName evidence="2">PREDICTED: LOW QUALITY PROTEIN</fullName>
    </submittedName>
</protein>
<accession>A0A5E4GJ43</accession>
<feature type="non-terminal residue" evidence="2">
    <location>
        <position position="90"/>
    </location>
</feature>
<evidence type="ECO:0000256" key="1">
    <source>
        <dbReference type="SAM" id="MobiDB-lite"/>
    </source>
</evidence>
<dbReference type="Proteomes" id="UP000327085">
    <property type="component" value="Unassembled WGS sequence"/>
</dbReference>
<gene>
    <name evidence="2" type="ORF">ALMOND_2B021464</name>
</gene>
<dbReference type="AlphaFoldDB" id="A0A5E4GJ43"/>
<dbReference type="OMA" id="LNSHAEC"/>
<organism evidence="2 3">
    <name type="scientific">Prunus dulcis</name>
    <name type="common">Almond</name>
    <name type="synonym">Amygdalus dulcis</name>
    <dbReference type="NCBI Taxonomy" id="3755"/>
    <lineage>
        <taxon>Eukaryota</taxon>
        <taxon>Viridiplantae</taxon>
        <taxon>Streptophyta</taxon>
        <taxon>Embryophyta</taxon>
        <taxon>Tracheophyta</taxon>
        <taxon>Spermatophyta</taxon>
        <taxon>Magnoliopsida</taxon>
        <taxon>eudicotyledons</taxon>
        <taxon>Gunneridae</taxon>
        <taxon>Pentapetalae</taxon>
        <taxon>rosids</taxon>
        <taxon>fabids</taxon>
        <taxon>Rosales</taxon>
        <taxon>Rosaceae</taxon>
        <taxon>Amygdaloideae</taxon>
        <taxon>Amygdaleae</taxon>
        <taxon>Prunus</taxon>
    </lineage>
</organism>
<feature type="region of interest" description="Disordered" evidence="1">
    <location>
        <begin position="1"/>
        <end position="34"/>
    </location>
</feature>
<evidence type="ECO:0000313" key="2">
    <source>
        <dbReference type="EMBL" id="VVA39814.1"/>
    </source>
</evidence>
<proteinExistence type="predicted"/>
<reference evidence="3" key="1">
    <citation type="journal article" date="2020" name="Plant J.">
        <title>Transposons played a major role in the diversification between the closely related almond and peach genomes: results from the almond genome sequence.</title>
        <authorList>
            <person name="Alioto T."/>
            <person name="Alexiou K.G."/>
            <person name="Bardil A."/>
            <person name="Barteri F."/>
            <person name="Castanera R."/>
            <person name="Cruz F."/>
            <person name="Dhingra A."/>
            <person name="Duval H."/>
            <person name="Fernandez I Marti A."/>
            <person name="Frias L."/>
            <person name="Galan B."/>
            <person name="Garcia J.L."/>
            <person name="Howad W."/>
            <person name="Gomez-Garrido J."/>
            <person name="Gut M."/>
            <person name="Julca I."/>
            <person name="Morata J."/>
            <person name="Puigdomenech P."/>
            <person name="Ribeca P."/>
            <person name="Rubio Cabetas M.J."/>
            <person name="Vlasova A."/>
            <person name="Wirthensohn M."/>
            <person name="Garcia-Mas J."/>
            <person name="Gabaldon T."/>
            <person name="Casacuberta J.M."/>
            <person name="Arus P."/>
        </authorList>
    </citation>
    <scope>NUCLEOTIDE SEQUENCE [LARGE SCALE GENOMIC DNA]</scope>
    <source>
        <strain evidence="3">cv. Texas</strain>
    </source>
</reference>
<evidence type="ECO:0000313" key="3">
    <source>
        <dbReference type="Proteomes" id="UP000327085"/>
    </source>
</evidence>
<dbReference type="InParanoid" id="A0A5E4GJ43"/>